<dbReference type="InterPro" id="IPR036895">
    <property type="entry name" value="Uracil-DNA_glycosylase-like_sf"/>
</dbReference>
<sequence>MIDREQALHEEVSACTLCARHLPAGPRPVVQFGSTASILVIGQAPGAKVHASGIPWDDDSGNRLREWTGLSKAEFYDSSRVALVPMGFCYPGKGPSGDLPPRPECAPRWHDRILALLPPDRITLLVGSYAQARYLPQARGRTLTERVRDFAAFGPLLVPLPHPSWRCLGWQKRNPWFESDLLPDLRALVRSRIDS</sequence>
<evidence type="ECO:0000313" key="3">
    <source>
        <dbReference type="Proteomes" id="UP001419910"/>
    </source>
</evidence>
<keyword evidence="3" id="KW-1185">Reference proteome</keyword>
<evidence type="ECO:0000313" key="2">
    <source>
        <dbReference type="EMBL" id="MEN2792326.1"/>
    </source>
</evidence>
<name>A0ABU9Y945_9SPHN</name>
<dbReference type="EMBL" id="JBDIME010000026">
    <property type="protein sequence ID" value="MEN2792326.1"/>
    <property type="molecule type" value="Genomic_DNA"/>
</dbReference>
<accession>A0ABU9Y945</accession>
<evidence type="ECO:0000259" key="1">
    <source>
        <dbReference type="SMART" id="SM00986"/>
    </source>
</evidence>
<proteinExistence type="predicted"/>
<dbReference type="InterPro" id="IPR005122">
    <property type="entry name" value="Uracil-DNA_glycosylase-like"/>
</dbReference>
<dbReference type="Proteomes" id="UP001419910">
    <property type="component" value="Unassembled WGS sequence"/>
</dbReference>
<dbReference type="CDD" id="cd10033">
    <property type="entry name" value="UDG_like"/>
    <property type="match status" value="1"/>
</dbReference>
<gene>
    <name evidence="2" type="ORF">ABC974_22025</name>
</gene>
<dbReference type="SMART" id="SM00986">
    <property type="entry name" value="UDG"/>
    <property type="match status" value="1"/>
</dbReference>
<organism evidence="2 3">
    <name type="scientific">Sphingomonas oligophenolica</name>
    <dbReference type="NCBI Taxonomy" id="301154"/>
    <lineage>
        <taxon>Bacteria</taxon>
        <taxon>Pseudomonadati</taxon>
        <taxon>Pseudomonadota</taxon>
        <taxon>Alphaproteobacteria</taxon>
        <taxon>Sphingomonadales</taxon>
        <taxon>Sphingomonadaceae</taxon>
        <taxon>Sphingomonas</taxon>
    </lineage>
</organism>
<dbReference type="Gene3D" id="3.40.470.10">
    <property type="entry name" value="Uracil-DNA glycosylase-like domain"/>
    <property type="match status" value="1"/>
</dbReference>
<protein>
    <submittedName>
        <fullName evidence="2">Uracil-DNA glycosylase family protein</fullName>
    </submittedName>
</protein>
<dbReference type="PANTHER" id="PTHR42160:SF1">
    <property type="entry name" value="URACIL-DNA GLYCOSYLASE SUPERFAMILY PROTEIN"/>
    <property type="match status" value="1"/>
</dbReference>
<dbReference type="Pfam" id="PF03167">
    <property type="entry name" value="UDG"/>
    <property type="match status" value="1"/>
</dbReference>
<feature type="domain" description="Uracil-DNA glycosylase-like" evidence="1">
    <location>
        <begin position="30"/>
        <end position="186"/>
    </location>
</feature>
<dbReference type="PANTHER" id="PTHR42160">
    <property type="entry name" value="URACIL-DNA GLYCOSYLASE SUPERFAMILY PROTEIN"/>
    <property type="match status" value="1"/>
</dbReference>
<dbReference type="SUPFAM" id="SSF52141">
    <property type="entry name" value="Uracil-DNA glycosylase-like"/>
    <property type="match status" value="1"/>
</dbReference>
<reference evidence="2 3" key="1">
    <citation type="submission" date="2024-05" db="EMBL/GenBank/DDBJ databases">
        <authorList>
            <person name="Liu Q."/>
            <person name="Xin Y.-H."/>
        </authorList>
    </citation>
    <scope>NUCLEOTIDE SEQUENCE [LARGE SCALE GENOMIC DNA]</scope>
    <source>
        <strain evidence="2 3">CGMCC 1.10181</strain>
    </source>
</reference>
<dbReference type="RefSeq" id="WP_343892968.1">
    <property type="nucleotide sequence ID" value="NZ_BAAAEH010000067.1"/>
</dbReference>
<dbReference type="SMART" id="SM00987">
    <property type="entry name" value="UreE_C"/>
    <property type="match status" value="1"/>
</dbReference>
<dbReference type="InterPro" id="IPR047124">
    <property type="entry name" value="HI_0220.2"/>
</dbReference>
<comment type="caution">
    <text evidence="2">The sequence shown here is derived from an EMBL/GenBank/DDBJ whole genome shotgun (WGS) entry which is preliminary data.</text>
</comment>